<evidence type="ECO:0000256" key="1">
    <source>
        <dbReference type="SAM" id="MobiDB-lite"/>
    </source>
</evidence>
<feature type="region of interest" description="Disordered" evidence="1">
    <location>
        <begin position="25"/>
        <end position="52"/>
    </location>
</feature>
<dbReference type="OrthoDB" id="2495455at2"/>
<dbReference type="EMBL" id="LVJI01000035">
    <property type="protein sequence ID" value="OAB42620.1"/>
    <property type="molecule type" value="Genomic_DNA"/>
</dbReference>
<name>A0A168KY88_9BACL</name>
<dbReference type="Pfam" id="PF12010">
    <property type="entry name" value="DUF3502"/>
    <property type="match status" value="1"/>
</dbReference>
<dbReference type="SUPFAM" id="SSF53850">
    <property type="entry name" value="Periplasmic binding protein-like II"/>
    <property type="match status" value="1"/>
</dbReference>
<dbReference type="Gene3D" id="3.40.190.10">
    <property type="entry name" value="Periplasmic binding protein-like II"/>
    <property type="match status" value="2"/>
</dbReference>
<keyword evidence="5" id="KW-1185">Reference proteome</keyword>
<proteinExistence type="predicted"/>
<dbReference type="InterPro" id="IPR022627">
    <property type="entry name" value="DUF3502"/>
</dbReference>
<feature type="compositionally biased region" description="Polar residues" evidence="1">
    <location>
        <begin position="25"/>
        <end position="44"/>
    </location>
</feature>
<feature type="signal peptide" evidence="2">
    <location>
        <begin position="1"/>
        <end position="21"/>
    </location>
</feature>
<gene>
    <name evidence="4" type="ORF">PBAT_20225</name>
</gene>
<evidence type="ECO:0000313" key="5">
    <source>
        <dbReference type="Proteomes" id="UP000077355"/>
    </source>
</evidence>
<feature type="domain" description="DUF3502" evidence="3">
    <location>
        <begin position="448"/>
        <end position="513"/>
    </location>
</feature>
<organism evidence="4 5">
    <name type="scientific">Paenibacillus antarcticus</name>
    <dbReference type="NCBI Taxonomy" id="253703"/>
    <lineage>
        <taxon>Bacteria</taxon>
        <taxon>Bacillati</taxon>
        <taxon>Bacillota</taxon>
        <taxon>Bacilli</taxon>
        <taxon>Bacillales</taxon>
        <taxon>Paenibacillaceae</taxon>
        <taxon>Paenibacillus</taxon>
    </lineage>
</organism>
<evidence type="ECO:0000259" key="3">
    <source>
        <dbReference type="Pfam" id="PF12010"/>
    </source>
</evidence>
<feature type="chain" id="PRO_5039114126" description="DUF3502 domain-containing protein" evidence="2">
    <location>
        <begin position="22"/>
        <end position="518"/>
    </location>
</feature>
<accession>A0A168KY88</accession>
<sequence length="518" mass="59017">MFKRRLSMFMLVALSMVVVFTGCSSNTGSNNEPTKNTESTTTPEASKDTEKPQEVVKLTIVNFGDLTPRRTEFLEKELHEKVLKELNIDLSFKFLPWGSDQQVDLMFASGENFATYGGTGGLGEKVNKGFLAEISQESLDKYAPNFKAIARPDAWEAKKLDGKIYSLPFGNKPYAGDFQMITVRQDLLEEVGINELKTMEDVEQAFKLVKEKHPDYSMIPEAAHVKKMFRAGLMPDQLFTPMEGNSPAWTYTYVDSSADDDKVYSFYESELFEKTSKVMADWKKKGYIDDSMITNPQLGMADWNAGKSLLNRGTSAYPMEQLPNLLSKISTGKLTNYQIGEQPFMSTVRDNVAYSISIGGVKDVDRYLQLFDWMFGSQETYDMLSYGILDKDYELTENGKVKKLVSDSFFDEWQIFNLEYGRFFADVPDEFIEQYKKNDEGSIQAKNIGFSFDARPVQAEVAKIQAVYTEKIVPIEYGLYDYDKYFPAALKALKDAGLDKYVAEMQKQFSEWYNNKSK</sequence>
<dbReference type="RefSeq" id="WP_068652288.1">
    <property type="nucleotide sequence ID" value="NZ_CP043611.1"/>
</dbReference>
<dbReference type="PROSITE" id="PS51257">
    <property type="entry name" value="PROKAR_LIPOPROTEIN"/>
    <property type="match status" value="1"/>
</dbReference>
<evidence type="ECO:0000256" key="2">
    <source>
        <dbReference type="SAM" id="SignalP"/>
    </source>
</evidence>
<keyword evidence="2" id="KW-0732">Signal</keyword>
<comment type="caution">
    <text evidence="4">The sequence shown here is derived from an EMBL/GenBank/DDBJ whole genome shotgun (WGS) entry which is preliminary data.</text>
</comment>
<protein>
    <recommendedName>
        <fullName evidence="3">DUF3502 domain-containing protein</fullName>
    </recommendedName>
</protein>
<dbReference type="Proteomes" id="UP000077355">
    <property type="component" value="Unassembled WGS sequence"/>
</dbReference>
<dbReference type="AlphaFoldDB" id="A0A168KY88"/>
<evidence type="ECO:0000313" key="4">
    <source>
        <dbReference type="EMBL" id="OAB42620.1"/>
    </source>
</evidence>
<reference evidence="4 5" key="1">
    <citation type="submission" date="2016-03" db="EMBL/GenBank/DDBJ databases">
        <title>Draft genome sequence of Paenibacillus antarcticus CECT 5836.</title>
        <authorList>
            <person name="Shin S.-K."/>
            <person name="Yi H."/>
        </authorList>
    </citation>
    <scope>NUCLEOTIDE SEQUENCE [LARGE SCALE GENOMIC DNA]</scope>
    <source>
        <strain evidence="4 5">CECT 5836</strain>
    </source>
</reference>